<protein>
    <submittedName>
        <fullName evidence="1">Uncharacterized protein</fullName>
    </submittedName>
</protein>
<accession>A0ACB9GX96</accession>
<comment type="caution">
    <text evidence="1">The sequence shown here is derived from an EMBL/GenBank/DDBJ whole genome shotgun (WGS) entry which is preliminary data.</text>
</comment>
<name>A0ACB9GX96_9ASTR</name>
<gene>
    <name evidence="1" type="ORF">L1987_41732</name>
</gene>
<evidence type="ECO:0000313" key="2">
    <source>
        <dbReference type="Proteomes" id="UP001056120"/>
    </source>
</evidence>
<dbReference type="Proteomes" id="UP001056120">
    <property type="component" value="Linkage Group LG13"/>
</dbReference>
<reference evidence="2" key="1">
    <citation type="journal article" date="2022" name="Mol. Ecol. Resour.">
        <title>The genomes of chicory, endive, great burdock and yacon provide insights into Asteraceae palaeo-polyploidization history and plant inulin production.</title>
        <authorList>
            <person name="Fan W."/>
            <person name="Wang S."/>
            <person name="Wang H."/>
            <person name="Wang A."/>
            <person name="Jiang F."/>
            <person name="Liu H."/>
            <person name="Zhao H."/>
            <person name="Xu D."/>
            <person name="Zhang Y."/>
        </authorList>
    </citation>
    <scope>NUCLEOTIDE SEQUENCE [LARGE SCALE GENOMIC DNA]</scope>
    <source>
        <strain evidence="2">cv. Yunnan</strain>
    </source>
</reference>
<dbReference type="EMBL" id="CM042030">
    <property type="protein sequence ID" value="KAI3787332.1"/>
    <property type="molecule type" value="Genomic_DNA"/>
</dbReference>
<sequence>MVVVSFNHKPITVAAGTDGLYRRLCLLSSARAEPSKASSSTVAAMAAAVRHRDVAGSDDEGLSPPFPVKLSFSVFL</sequence>
<organism evidence="1 2">
    <name type="scientific">Smallanthus sonchifolius</name>
    <dbReference type="NCBI Taxonomy" id="185202"/>
    <lineage>
        <taxon>Eukaryota</taxon>
        <taxon>Viridiplantae</taxon>
        <taxon>Streptophyta</taxon>
        <taxon>Embryophyta</taxon>
        <taxon>Tracheophyta</taxon>
        <taxon>Spermatophyta</taxon>
        <taxon>Magnoliopsida</taxon>
        <taxon>eudicotyledons</taxon>
        <taxon>Gunneridae</taxon>
        <taxon>Pentapetalae</taxon>
        <taxon>asterids</taxon>
        <taxon>campanulids</taxon>
        <taxon>Asterales</taxon>
        <taxon>Asteraceae</taxon>
        <taxon>Asteroideae</taxon>
        <taxon>Heliantheae alliance</taxon>
        <taxon>Millerieae</taxon>
        <taxon>Smallanthus</taxon>
    </lineage>
</organism>
<proteinExistence type="predicted"/>
<evidence type="ECO:0000313" key="1">
    <source>
        <dbReference type="EMBL" id="KAI3787332.1"/>
    </source>
</evidence>
<keyword evidence="2" id="KW-1185">Reference proteome</keyword>
<reference evidence="1 2" key="2">
    <citation type="journal article" date="2022" name="Mol. Ecol. Resour.">
        <title>The genomes of chicory, endive, great burdock and yacon provide insights into Asteraceae paleo-polyploidization history and plant inulin production.</title>
        <authorList>
            <person name="Fan W."/>
            <person name="Wang S."/>
            <person name="Wang H."/>
            <person name="Wang A."/>
            <person name="Jiang F."/>
            <person name="Liu H."/>
            <person name="Zhao H."/>
            <person name="Xu D."/>
            <person name="Zhang Y."/>
        </authorList>
    </citation>
    <scope>NUCLEOTIDE SEQUENCE [LARGE SCALE GENOMIC DNA]</scope>
    <source>
        <strain evidence="2">cv. Yunnan</strain>
        <tissue evidence="1">Leaves</tissue>
    </source>
</reference>